<reference evidence="2" key="2">
    <citation type="submission" date="2020-09" db="EMBL/GenBank/DDBJ databases">
        <authorList>
            <person name="Sun Q."/>
            <person name="Ohkuma M."/>
        </authorList>
    </citation>
    <scope>NUCLEOTIDE SEQUENCE</scope>
    <source>
        <strain evidence="2">JCM 3086</strain>
    </source>
</reference>
<feature type="region of interest" description="Disordered" evidence="1">
    <location>
        <begin position="1"/>
        <end position="24"/>
    </location>
</feature>
<organism evidence="2 3">
    <name type="scientific">Streptomyces brasiliensis</name>
    <dbReference type="NCBI Taxonomy" id="1954"/>
    <lineage>
        <taxon>Bacteria</taxon>
        <taxon>Bacillati</taxon>
        <taxon>Actinomycetota</taxon>
        <taxon>Actinomycetes</taxon>
        <taxon>Kitasatosporales</taxon>
        <taxon>Streptomycetaceae</taxon>
        <taxon>Streptomyces</taxon>
    </lineage>
</organism>
<name>A0A917PF25_9ACTN</name>
<sequence>MTAQASKTGPETAPSSAPVSIMRSHGPRAAAEHVVSGNSVAVRIGDLRLELPPRDQLAFLAGLGVLTALELIEWPVALAIGVGHELARSRHGKALREFGEALEEA</sequence>
<evidence type="ECO:0000256" key="1">
    <source>
        <dbReference type="SAM" id="MobiDB-lite"/>
    </source>
</evidence>
<gene>
    <name evidence="2" type="ORF">GCM10010121_100490</name>
</gene>
<comment type="caution">
    <text evidence="2">The sequence shown here is derived from an EMBL/GenBank/DDBJ whole genome shotgun (WGS) entry which is preliminary data.</text>
</comment>
<reference evidence="2" key="1">
    <citation type="journal article" date="2014" name="Int. J. Syst. Evol. Microbiol.">
        <title>Complete genome sequence of Corynebacterium casei LMG S-19264T (=DSM 44701T), isolated from a smear-ripened cheese.</title>
        <authorList>
            <consortium name="US DOE Joint Genome Institute (JGI-PGF)"/>
            <person name="Walter F."/>
            <person name="Albersmeier A."/>
            <person name="Kalinowski J."/>
            <person name="Ruckert C."/>
        </authorList>
    </citation>
    <scope>NUCLEOTIDE SEQUENCE</scope>
    <source>
        <strain evidence="2">JCM 3086</strain>
    </source>
</reference>
<evidence type="ECO:0000313" key="3">
    <source>
        <dbReference type="Proteomes" id="UP000657574"/>
    </source>
</evidence>
<feature type="compositionally biased region" description="Polar residues" evidence="1">
    <location>
        <begin position="1"/>
        <end position="18"/>
    </location>
</feature>
<accession>A0A917PF25</accession>
<keyword evidence="3" id="KW-1185">Reference proteome</keyword>
<evidence type="ECO:0000313" key="2">
    <source>
        <dbReference type="EMBL" id="GGJ73877.1"/>
    </source>
</evidence>
<dbReference type="EMBL" id="BMQA01000232">
    <property type="protein sequence ID" value="GGJ73877.1"/>
    <property type="molecule type" value="Genomic_DNA"/>
</dbReference>
<dbReference type="Proteomes" id="UP000657574">
    <property type="component" value="Unassembled WGS sequence"/>
</dbReference>
<dbReference type="RefSeq" id="WP_229841754.1">
    <property type="nucleotide sequence ID" value="NZ_BMQA01000232.1"/>
</dbReference>
<dbReference type="AlphaFoldDB" id="A0A917PF25"/>
<protein>
    <submittedName>
        <fullName evidence="2">Uncharacterized protein</fullName>
    </submittedName>
</protein>
<proteinExistence type="predicted"/>